<dbReference type="EMBL" id="KQ979548">
    <property type="protein sequence ID" value="KYN21086.1"/>
    <property type="molecule type" value="Genomic_DNA"/>
</dbReference>
<gene>
    <name evidence="1" type="ORF">ALC57_06583</name>
</gene>
<reference evidence="1 2" key="1">
    <citation type="submission" date="2015-09" db="EMBL/GenBank/DDBJ databases">
        <title>Trachymyrmex cornetzi WGS genome.</title>
        <authorList>
            <person name="Nygaard S."/>
            <person name="Hu H."/>
            <person name="Boomsma J."/>
            <person name="Zhang G."/>
        </authorList>
    </citation>
    <scope>NUCLEOTIDE SEQUENCE [LARGE SCALE GENOMIC DNA]</scope>
    <source>
        <strain evidence="1">Tcor2-1</strain>
        <tissue evidence="1">Whole body</tissue>
    </source>
</reference>
<dbReference type="AlphaFoldDB" id="A0A151J8D1"/>
<evidence type="ECO:0000313" key="2">
    <source>
        <dbReference type="Proteomes" id="UP000078492"/>
    </source>
</evidence>
<organism evidence="1 2">
    <name type="scientific">Trachymyrmex cornetzi</name>
    <dbReference type="NCBI Taxonomy" id="471704"/>
    <lineage>
        <taxon>Eukaryota</taxon>
        <taxon>Metazoa</taxon>
        <taxon>Ecdysozoa</taxon>
        <taxon>Arthropoda</taxon>
        <taxon>Hexapoda</taxon>
        <taxon>Insecta</taxon>
        <taxon>Pterygota</taxon>
        <taxon>Neoptera</taxon>
        <taxon>Endopterygota</taxon>
        <taxon>Hymenoptera</taxon>
        <taxon>Apocrita</taxon>
        <taxon>Aculeata</taxon>
        <taxon>Formicoidea</taxon>
        <taxon>Formicidae</taxon>
        <taxon>Myrmicinae</taxon>
        <taxon>Trachymyrmex</taxon>
    </lineage>
</organism>
<sequence>MDFVPSCNDSSVWLRKERGVEREIVGSSGSSTSARDSYCCNVQQGSCDGGGDAQQQLTDGRDTT</sequence>
<accession>A0A151J8D1</accession>
<evidence type="ECO:0000313" key="1">
    <source>
        <dbReference type="EMBL" id="KYN21086.1"/>
    </source>
</evidence>
<dbReference type="Proteomes" id="UP000078492">
    <property type="component" value="Unassembled WGS sequence"/>
</dbReference>
<name>A0A151J8D1_9HYME</name>
<protein>
    <submittedName>
        <fullName evidence="1">Uncharacterized protein</fullName>
    </submittedName>
</protein>
<proteinExistence type="predicted"/>
<keyword evidence="2" id="KW-1185">Reference proteome</keyword>